<dbReference type="Proteomes" id="UP000533598">
    <property type="component" value="Unassembled WGS sequence"/>
</dbReference>
<name>A0A7W7FSZ4_9PSEU</name>
<dbReference type="EMBL" id="JACHMH010000001">
    <property type="protein sequence ID" value="MBB4677586.1"/>
    <property type="molecule type" value="Genomic_DNA"/>
</dbReference>
<evidence type="ECO:0000313" key="2">
    <source>
        <dbReference type="EMBL" id="MBB4677586.1"/>
    </source>
</evidence>
<sequence>MIRRVVLLLLAVLAAAFGLAATAAAGPEGATRPMTLRFEQAGFVAQVTRVCDPRCTDTVRGVFVTAGAPEECYRLESSMRGLWLPFTEPQCGLDKSRVTQSWHTFPPGFYRICRGVWPDCGPEVRTPVWDIHGSPATAAAPLGSISVSHPDGRAQLSASAQTVCNPACVTTVSGVFDTRAPRLSCYWAEAFAGTNWTDISQTQCGASREQVREAFRFSTPTAYRVCRQGALGQPADCGPPSSG</sequence>
<keyword evidence="1" id="KW-0732">Signal</keyword>
<keyword evidence="3" id="KW-1185">Reference proteome</keyword>
<comment type="caution">
    <text evidence="2">The sequence shown here is derived from an EMBL/GenBank/DDBJ whole genome shotgun (WGS) entry which is preliminary data.</text>
</comment>
<feature type="signal peptide" evidence="1">
    <location>
        <begin position="1"/>
        <end position="25"/>
    </location>
</feature>
<evidence type="ECO:0000313" key="3">
    <source>
        <dbReference type="Proteomes" id="UP000533598"/>
    </source>
</evidence>
<feature type="chain" id="PRO_5038603288" evidence="1">
    <location>
        <begin position="26"/>
        <end position="243"/>
    </location>
</feature>
<evidence type="ECO:0000256" key="1">
    <source>
        <dbReference type="SAM" id="SignalP"/>
    </source>
</evidence>
<organism evidence="2 3">
    <name type="scientific">Crossiella cryophila</name>
    <dbReference type="NCBI Taxonomy" id="43355"/>
    <lineage>
        <taxon>Bacteria</taxon>
        <taxon>Bacillati</taxon>
        <taxon>Actinomycetota</taxon>
        <taxon>Actinomycetes</taxon>
        <taxon>Pseudonocardiales</taxon>
        <taxon>Pseudonocardiaceae</taxon>
        <taxon>Crossiella</taxon>
    </lineage>
</organism>
<reference evidence="2 3" key="1">
    <citation type="submission" date="2020-08" db="EMBL/GenBank/DDBJ databases">
        <title>Sequencing the genomes of 1000 actinobacteria strains.</title>
        <authorList>
            <person name="Klenk H.-P."/>
        </authorList>
    </citation>
    <scope>NUCLEOTIDE SEQUENCE [LARGE SCALE GENOMIC DNA]</scope>
    <source>
        <strain evidence="2 3">DSM 44230</strain>
    </source>
</reference>
<dbReference type="AlphaFoldDB" id="A0A7W7FSZ4"/>
<accession>A0A7W7FSZ4</accession>
<gene>
    <name evidence="2" type="ORF">HNR67_003704</name>
</gene>
<proteinExistence type="predicted"/>
<dbReference type="RefSeq" id="WP_185003513.1">
    <property type="nucleotide sequence ID" value="NZ_BAAAUI010000047.1"/>
</dbReference>
<protein>
    <submittedName>
        <fullName evidence="2">Uncharacterized protein</fullName>
    </submittedName>
</protein>